<evidence type="ECO:0000256" key="1">
    <source>
        <dbReference type="ARBA" id="ARBA00004141"/>
    </source>
</evidence>
<evidence type="ECO:0000259" key="6">
    <source>
        <dbReference type="PROSITE" id="PS50928"/>
    </source>
</evidence>
<dbReference type="InterPro" id="IPR000515">
    <property type="entry name" value="MetI-like"/>
</dbReference>
<dbReference type="SUPFAM" id="SSF161098">
    <property type="entry name" value="MetI-like"/>
    <property type="match status" value="1"/>
</dbReference>
<dbReference type="PROSITE" id="PS50928">
    <property type="entry name" value="ABC_TM1"/>
    <property type="match status" value="1"/>
</dbReference>
<gene>
    <name evidence="7" type="ORF">CGL51_01500</name>
</gene>
<keyword evidence="4 5" id="KW-0472">Membrane</keyword>
<evidence type="ECO:0000313" key="7">
    <source>
        <dbReference type="EMBL" id="RFA98049.1"/>
    </source>
</evidence>
<dbReference type="EMBL" id="NMUE01000003">
    <property type="protein sequence ID" value="RFA98049.1"/>
    <property type="molecule type" value="Genomic_DNA"/>
</dbReference>
<dbReference type="GO" id="GO:0016020">
    <property type="term" value="C:membrane"/>
    <property type="evidence" value="ECO:0007669"/>
    <property type="project" value="UniProtKB-SubCell"/>
</dbReference>
<feature type="transmembrane region" description="Helical" evidence="5">
    <location>
        <begin position="131"/>
        <end position="151"/>
    </location>
</feature>
<comment type="caution">
    <text evidence="7">The sequence shown here is derived from an EMBL/GenBank/DDBJ whole genome shotgun (WGS) entry which is preliminary data.</text>
</comment>
<organism evidence="7 8">
    <name type="scientific">Pyrobaculum aerophilum</name>
    <dbReference type="NCBI Taxonomy" id="13773"/>
    <lineage>
        <taxon>Archaea</taxon>
        <taxon>Thermoproteota</taxon>
        <taxon>Thermoprotei</taxon>
        <taxon>Thermoproteales</taxon>
        <taxon>Thermoproteaceae</taxon>
        <taxon>Pyrobaculum</taxon>
    </lineage>
</organism>
<evidence type="ECO:0000256" key="2">
    <source>
        <dbReference type="ARBA" id="ARBA00022692"/>
    </source>
</evidence>
<dbReference type="PANTHER" id="PTHR43632">
    <property type="entry name" value="PERMEASE COMPONENT OF TUNGSTATE ABC TRANSPORTER"/>
    <property type="match status" value="1"/>
</dbReference>
<evidence type="ECO:0000256" key="5">
    <source>
        <dbReference type="SAM" id="Phobius"/>
    </source>
</evidence>
<dbReference type="CDD" id="cd06261">
    <property type="entry name" value="TM_PBP2"/>
    <property type="match status" value="1"/>
</dbReference>
<feature type="transmembrane region" description="Helical" evidence="5">
    <location>
        <begin position="187"/>
        <end position="211"/>
    </location>
</feature>
<feature type="transmembrane region" description="Helical" evidence="5">
    <location>
        <begin position="89"/>
        <end position="110"/>
    </location>
</feature>
<feature type="domain" description="ABC transmembrane type-1" evidence="6">
    <location>
        <begin position="10"/>
        <end position="206"/>
    </location>
</feature>
<dbReference type="GO" id="GO:0055085">
    <property type="term" value="P:transmembrane transport"/>
    <property type="evidence" value="ECO:0007669"/>
    <property type="project" value="InterPro"/>
</dbReference>
<comment type="subcellular location">
    <subcellularLocation>
        <location evidence="1">Membrane</location>
        <topology evidence="1">Multi-pass membrane protein</topology>
    </subcellularLocation>
</comment>
<evidence type="ECO:0000256" key="4">
    <source>
        <dbReference type="ARBA" id="ARBA00023136"/>
    </source>
</evidence>
<name>A0A371R2P0_9CREN</name>
<sequence>MLSDELIGIVLNTLYVSTIPVFISALVGTPIALFLHLRGGRTALVFKMAFNGLIGMPTVLLGLLLYLLLSRSGPFGWLNLLYTLDAVVIGHVFLILPLYIAYVLTALEAVDPRIKELAAMFNLSALKTASIYFREAAGGIAGAAAAAYGRAVGELGIALMLGGDIRYRTRVLTTAIAHETMLGNWDAAIQLGVVLLAISVAISAVVTALGFRYRG</sequence>
<protein>
    <submittedName>
        <fullName evidence="7">Sulfate ABC transporter permease</fullName>
    </submittedName>
</protein>
<dbReference type="PANTHER" id="PTHR43632:SF1">
    <property type="entry name" value="PERMEASE COMPONENT OF TUNGSTATE ABC TRANSPORTER"/>
    <property type="match status" value="1"/>
</dbReference>
<evidence type="ECO:0000256" key="3">
    <source>
        <dbReference type="ARBA" id="ARBA00022989"/>
    </source>
</evidence>
<dbReference type="NCBIfam" id="NF038017">
    <property type="entry name" value="ABC_perm1"/>
    <property type="match status" value="1"/>
</dbReference>
<keyword evidence="2 5" id="KW-0812">Transmembrane</keyword>
<feature type="transmembrane region" description="Helical" evidence="5">
    <location>
        <begin position="6"/>
        <end position="37"/>
    </location>
</feature>
<feature type="transmembrane region" description="Helical" evidence="5">
    <location>
        <begin position="49"/>
        <end position="69"/>
    </location>
</feature>
<reference evidence="7 8" key="1">
    <citation type="submission" date="2017-07" db="EMBL/GenBank/DDBJ databases">
        <title>Draft genome sequence of aerobic hyperthermophilic archaea, Pyrobaculum aerophilum YKB31 and YKB32.</title>
        <authorList>
            <person name="Mochizuki T."/>
            <person name="Berliner A.J."/>
            <person name="Yoshida-Takashima Y."/>
            <person name="Takaki Y."/>
            <person name="Nunoura T."/>
            <person name="Takai K."/>
        </authorList>
    </citation>
    <scope>NUCLEOTIDE SEQUENCE [LARGE SCALE GENOMIC DNA]</scope>
    <source>
        <strain evidence="7 8">YKB31</strain>
    </source>
</reference>
<accession>A0A371R2P0</accession>
<proteinExistence type="predicted"/>
<dbReference type="Gene3D" id="1.10.3720.10">
    <property type="entry name" value="MetI-like"/>
    <property type="match status" value="1"/>
</dbReference>
<evidence type="ECO:0000313" key="8">
    <source>
        <dbReference type="Proteomes" id="UP000257123"/>
    </source>
</evidence>
<dbReference type="AlphaFoldDB" id="A0A371R2P0"/>
<dbReference type="Proteomes" id="UP000257123">
    <property type="component" value="Unassembled WGS sequence"/>
</dbReference>
<dbReference type="InterPro" id="IPR049783">
    <property type="entry name" value="ABC_perm_TupB-like"/>
</dbReference>
<keyword evidence="3 5" id="KW-1133">Transmembrane helix</keyword>
<dbReference type="RefSeq" id="WP_116420427.1">
    <property type="nucleotide sequence ID" value="NZ_NMUE01000003.1"/>
</dbReference>
<dbReference type="InterPro" id="IPR035906">
    <property type="entry name" value="MetI-like_sf"/>
</dbReference>